<evidence type="ECO:0000313" key="6">
    <source>
        <dbReference type="Proteomes" id="UP000579281"/>
    </source>
</evidence>
<dbReference type="PANTHER" id="PTHR30204">
    <property type="entry name" value="REDOX-CYCLING DRUG-SENSING TRANSCRIPTIONAL ACTIVATOR SOXR"/>
    <property type="match status" value="1"/>
</dbReference>
<proteinExistence type="predicted"/>
<comment type="caution">
    <text evidence="5">The sequence shown here is derived from an EMBL/GenBank/DDBJ whole genome shotgun (WGS) entry which is preliminary data.</text>
</comment>
<accession>A0A841L1U1</accession>
<dbReference type="PROSITE" id="PS50937">
    <property type="entry name" value="HTH_MERR_2"/>
    <property type="match status" value="1"/>
</dbReference>
<evidence type="ECO:0000259" key="4">
    <source>
        <dbReference type="PROSITE" id="PS50937"/>
    </source>
</evidence>
<dbReference type="CDD" id="cd00592">
    <property type="entry name" value="HTH_MerR-like"/>
    <property type="match status" value="1"/>
</dbReference>
<evidence type="ECO:0000256" key="1">
    <source>
        <dbReference type="ARBA" id="ARBA00023015"/>
    </source>
</evidence>
<dbReference type="InterPro" id="IPR009061">
    <property type="entry name" value="DNA-bd_dom_put_sf"/>
</dbReference>
<dbReference type="GO" id="GO:0003677">
    <property type="term" value="F:DNA binding"/>
    <property type="evidence" value="ECO:0007669"/>
    <property type="project" value="UniProtKB-KW"/>
</dbReference>
<organism evidence="5 6">
    <name type="scientific">Anaerosolibacter carboniphilus</name>
    <dbReference type="NCBI Taxonomy" id="1417629"/>
    <lineage>
        <taxon>Bacteria</taxon>
        <taxon>Bacillati</taxon>
        <taxon>Bacillota</taxon>
        <taxon>Clostridia</taxon>
        <taxon>Peptostreptococcales</taxon>
        <taxon>Thermotaleaceae</taxon>
        <taxon>Anaerosolibacter</taxon>
    </lineage>
</organism>
<protein>
    <submittedName>
        <fullName evidence="5">DNA-binding transcriptional MerR regulator</fullName>
    </submittedName>
</protein>
<dbReference type="EMBL" id="JACHEN010000013">
    <property type="protein sequence ID" value="MBB6216325.1"/>
    <property type="molecule type" value="Genomic_DNA"/>
</dbReference>
<keyword evidence="1" id="KW-0805">Transcription regulation</keyword>
<evidence type="ECO:0000256" key="2">
    <source>
        <dbReference type="ARBA" id="ARBA00023125"/>
    </source>
</evidence>
<reference evidence="5 6" key="1">
    <citation type="submission" date="2020-08" db="EMBL/GenBank/DDBJ databases">
        <title>Genomic Encyclopedia of Type Strains, Phase IV (KMG-IV): sequencing the most valuable type-strain genomes for metagenomic binning, comparative biology and taxonomic classification.</title>
        <authorList>
            <person name="Goeker M."/>
        </authorList>
    </citation>
    <scope>NUCLEOTIDE SEQUENCE [LARGE SCALE GENOMIC DNA]</scope>
    <source>
        <strain evidence="5 6">DSM 103526</strain>
    </source>
</reference>
<dbReference type="AlphaFoldDB" id="A0A841L1U1"/>
<keyword evidence="6" id="KW-1185">Reference proteome</keyword>
<dbReference type="RefSeq" id="WP_184310854.1">
    <property type="nucleotide sequence ID" value="NZ_JACHEN010000013.1"/>
</dbReference>
<dbReference type="InterPro" id="IPR047057">
    <property type="entry name" value="MerR_fam"/>
</dbReference>
<feature type="domain" description="HTH merR-type" evidence="4">
    <location>
        <begin position="1"/>
        <end position="68"/>
    </location>
</feature>
<name>A0A841L1U1_9FIRM</name>
<gene>
    <name evidence="5" type="ORF">HNQ80_002424</name>
</gene>
<dbReference type="InterPro" id="IPR000551">
    <property type="entry name" value="MerR-type_HTH_dom"/>
</dbReference>
<evidence type="ECO:0000313" key="5">
    <source>
        <dbReference type="EMBL" id="MBB6216325.1"/>
    </source>
</evidence>
<dbReference type="Gene3D" id="1.10.1660.10">
    <property type="match status" value="1"/>
</dbReference>
<dbReference type="Pfam" id="PF13411">
    <property type="entry name" value="MerR_1"/>
    <property type="match status" value="1"/>
</dbReference>
<keyword evidence="2 5" id="KW-0238">DNA-binding</keyword>
<dbReference type="SMART" id="SM00422">
    <property type="entry name" value="HTH_MERR"/>
    <property type="match status" value="1"/>
</dbReference>
<dbReference type="SUPFAM" id="SSF46955">
    <property type="entry name" value="Putative DNA-binding domain"/>
    <property type="match status" value="1"/>
</dbReference>
<dbReference type="GO" id="GO:0003700">
    <property type="term" value="F:DNA-binding transcription factor activity"/>
    <property type="evidence" value="ECO:0007669"/>
    <property type="project" value="InterPro"/>
</dbReference>
<sequence>MLIHEICKECDVTKKAVEYYEKQGLINPKINNNNYRYYDRNDVLLLKEIAMLRKLNVSIQDIKIIISSDNKLKALSDYKVKKELQMEKMKAQYDCLNYLLKSGYNIEETSNIISHKLDEHIIIKDKLIQVFPGTYGMYLNLHFGKFLNEKIDSHEKEIAYSKIVKFLDTVEFPEELEQFLTNALAEVDLEKIDGFSNMFMGDFGSFINENSDTIEQYLAYRNSEEFKSSTAYKMQQKLIVFQNSIGYYDIFIANLKILSSSYRKFQERLELANKEFLNIYPEAKNIHS</sequence>
<dbReference type="Proteomes" id="UP000579281">
    <property type="component" value="Unassembled WGS sequence"/>
</dbReference>
<dbReference type="PANTHER" id="PTHR30204:SF94">
    <property type="entry name" value="HEAVY METAL-DEPENDENT TRANSCRIPTIONAL REGULATOR HI_0293-RELATED"/>
    <property type="match status" value="1"/>
</dbReference>
<evidence type="ECO:0000256" key="3">
    <source>
        <dbReference type="ARBA" id="ARBA00023163"/>
    </source>
</evidence>
<keyword evidence="3" id="KW-0804">Transcription</keyword>